<dbReference type="InterPro" id="IPR045603">
    <property type="entry name" value="QcrA_N"/>
</dbReference>
<feature type="transmembrane region" description="Helical" evidence="21">
    <location>
        <begin position="185"/>
        <end position="204"/>
    </location>
</feature>
<keyword evidence="24" id="KW-1185">Reference proteome</keyword>
<dbReference type="Pfam" id="PF19297">
    <property type="entry name" value="QcrA_N"/>
    <property type="match status" value="1"/>
</dbReference>
<keyword evidence="9" id="KW-0001">2Fe-2S</keyword>
<comment type="function">
    <text evidence="1">Iron-sulfur subunit of the cytochrome bc1 complex, an essential component of the respiratory electron transport chain required for ATP synthesis. The bc1 complex catalyzes the oxidation of menaquinol and the reduction of cytochrome c in the respiratory chain. The bc1 complex operates through a Q-cycle mechanism that couples electron transfer to generation of the proton gradient that drives ATP synthesis.</text>
</comment>
<name>A0A1I4AT91_9ACTN</name>
<dbReference type="InterPro" id="IPR017941">
    <property type="entry name" value="Rieske_2Fe-2S"/>
</dbReference>
<proteinExistence type="inferred from homology"/>
<dbReference type="FunCoup" id="A0A1I4AT91">
    <property type="interactions" value="43"/>
</dbReference>
<dbReference type="PROSITE" id="PS51296">
    <property type="entry name" value="RIESKE"/>
    <property type="match status" value="1"/>
</dbReference>
<evidence type="ECO:0000256" key="13">
    <source>
        <dbReference type="ARBA" id="ARBA00023002"/>
    </source>
</evidence>
<dbReference type="AlphaFoldDB" id="A0A1I4AT91"/>
<dbReference type="PANTHER" id="PTHR10134">
    <property type="entry name" value="CYTOCHROME B-C1 COMPLEX SUBUNIT RIESKE, MITOCHONDRIAL"/>
    <property type="match status" value="1"/>
</dbReference>
<keyword evidence="8 21" id="KW-0812">Transmembrane</keyword>
<dbReference type="InterPro" id="IPR036922">
    <property type="entry name" value="Rieske_2Fe-2S_sf"/>
</dbReference>
<keyword evidence="17" id="KW-1015">Disulfide bond</keyword>
<dbReference type="GO" id="GO:0051537">
    <property type="term" value="F:2 iron, 2 sulfur cluster binding"/>
    <property type="evidence" value="ECO:0007669"/>
    <property type="project" value="UniProtKB-KW"/>
</dbReference>
<evidence type="ECO:0000313" key="23">
    <source>
        <dbReference type="EMBL" id="SFK59503.1"/>
    </source>
</evidence>
<dbReference type="GO" id="GO:0004497">
    <property type="term" value="F:monooxygenase activity"/>
    <property type="evidence" value="ECO:0007669"/>
    <property type="project" value="UniProtKB-ARBA"/>
</dbReference>
<dbReference type="STRING" id="504800.SAMN04488085_102383"/>
<sequence>MSTRDTRPGSAGGADVPGPLHGGPDDEYTPEQLATLSREDLDRLGARYDGVEILHVDPGPEPGSPVEKRAVRQVGWSFTIAGLASLAFVVIYVGSGWFLPDWHWEIDDHGWSALFTPLLGALMGLALIMVGVGLVLYTKNLLPHETAVQDKHDASYFDRVTAAATLVGGLEKSGLKRRKLITRSLAFMGGGLGLMLIMPLGGLIKNPNKGNPLGTTPWGEGVRLVRDDGTPIRPGDQQPGSLETVFPAVPGGNSVHHADAATMLIRLRPEQLEADRPRPGQEDFGYGDYVAYSKICTHAGCPVSLYEQETSRILCPCHQSQFDVTQGAKPVFGPATRALPQLPITVDDEGFFVARSDYIEAVGPTYWNRERI</sequence>
<evidence type="ECO:0000256" key="17">
    <source>
        <dbReference type="ARBA" id="ARBA00023157"/>
    </source>
</evidence>
<dbReference type="CDD" id="cd03467">
    <property type="entry name" value="Rieske"/>
    <property type="match status" value="1"/>
</dbReference>
<dbReference type="InterPro" id="IPR014349">
    <property type="entry name" value="Rieske_Fe-S_prot"/>
</dbReference>
<keyword evidence="12 21" id="KW-1133">Transmembrane helix</keyword>
<evidence type="ECO:0000256" key="10">
    <source>
        <dbReference type="ARBA" id="ARBA00022723"/>
    </source>
</evidence>
<evidence type="ECO:0000256" key="6">
    <source>
        <dbReference type="ARBA" id="ARBA00022475"/>
    </source>
</evidence>
<keyword evidence="10" id="KW-0479">Metal-binding</keyword>
<keyword evidence="16 21" id="KW-0472">Membrane</keyword>
<evidence type="ECO:0000256" key="5">
    <source>
        <dbReference type="ARBA" id="ARBA00022448"/>
    </source>
</evidence>
<dbReference type="OrthoDB" id="9802613at2"/>
<evidence type="ECO:0000256" key="16">
    <source>
        <dbReference type="ARBA" id="ARBA00023136"/>
    </source>
</evidence>
<evidence type="ECO:0000256" key="11">
    <source>
        <dbReference type="ARBA" id="ARBA00022982"/>
    </source>
</evidence>
<evidence type="ECO:0000256" key="1">
    <source>
        <dbReference type="ARBA" id="ARBA00002494"/>
    </source>
</evidence>
<evidence type="ECO:0000313" key="24">
    <source>
        <dbReference type="Proteomes" id="UP000199152"/>
    </source>
</evidence>
<accession>A0A1I4AT91</accession>
<dbReference type="InParanoid" id="A0A1I4AT91"/>
<keyword evidence="14" id="KW-0408">Iron</keyword>
<dbReference type="GO" id="GO:0005886">
    <property type="term" value="C:plasma membrane"/>
    <property type="evidence" value="ECO:0007669"/>
    <property type="project" value="UniProtKB-SubCell"/>
</dbReference>
<evidence type="ECO:0000259" key="22">
    <source>
        <dbReference type="PROSITE" id="PS51296"/>
    </source>
</evidence>
<evidence type="ECO:0000256" key="2">
    <source>
        <dbReference type="ARBA" id="ARBA00004651"/>
    </source>
</evidence>
<feature type="domain" description="Rieske" evidence="22">
    <location>
        <begin position="252"/>
        <end position="353"/>
    </location>
</feature>
<keyword evidence="15" id="KW-0411">Iron-sulfur</keyword>
<evidence type="ECO:0000256" key="4">
    <source>
        <dbReference type="ARBA" id="ARBA00015816"/>
    </source>
</evidence>
<evidence type="ECO:0000256" key="7">
    <source>
        <dbReference type="ARBA" id="ARBA00022660"/>
    </source>
</evidence>
<feature type="transmembrane region" description="Helical" evidence="21">
    <location>
        <begin position="114"/>
        <end position="137"/>
    </location>
</feature>
<evidence type="ECO:0000256" key="20">
    <source>
        <dbReference type="SAM" id="MobiDB-lite"/>
    </source>
</evidence>
<evidence type="ECO:0000256" key="12">
    <source>
        <dbReference type="ARBA" id="ARBA00022989"/>
    </source>
</evidence>
<comment type="similarity">
    <text evidence="3">Belongs to the Rieske iron-sulfur protein family.</text>
</comment>
<evidence type="ECO:0000256" key="19">
    <source>
        <dbReference type="ARBA" id="ARBA00032409"/>
    </source>
</evidence>
<feature type="transmembrane region" description="Helical" evidence="21">
    <location>
        <begin position="74"/>
        <end position="94"/>
    </location>
</feature>
<keyword evidence="7" id="KW-0679">Respiratory chain</keyword>
<keyword evidence="6" id="KW-1003">Cell membrane</keyword>
<dbReference type="RefSeq" id="WP_091321690.1">
    <property type="nucleotide sequence ID" value="NZ_FOSW01000002.1"/>
</dbReference>
<keyword evidence="11" id="KW-0249">Electron transport</keyword>
<dbReference type="GO" id="GO:0016705">
    <property type="term" value="F:oxidoreductase activity, acting on paired donors, with incorporation or reduction of molecular oxygen"/>
    <property type="evidence" value="ECO:0007669"/>
    <property type="project" value="UniProtKB-ARBA"/>
</dbReference>
<organism evidence="23 24">
    <name type="scientific">Geodermatophilus ruber</name>
    <dbReference type="NCBI Taxonomy" id="504800"/>
    <lineage>
        <taxon>Bacteria</taxon>
        <taxon>Bacillati</taxon>
        <taxon>Actinomycetota</taxon>
        <taxon>Actinomycetes</taxon>
        <taxon>Geodermatophilales</taxon>
        <taxon>Geodermatophilaceae</taxon>
        <taxon>Geodermatophilus</taxon>
    </lineage>
</organism>
<dbReference type="Proteomes" id="UP000199152">
    <property type="component" value="Unassembled WGS sequence"/>
</dbReference>
<evidence type="ECO:0000256" key="21">
    <source>
        <dbReference type="SAM" id="Phobius"/>
    </source>
</evidence>
<dbReference type="Gene3D" id="2.102.10.10">
    <property type="entry name" value="Rieske [2Fe-2S] iron-sulphur domain"/>
    <property type="match status" value="1"/>
</dbReference>
<dbReference type="Pfam" id="PF00355">
    <property type="entry name" value="Rieske"/>
    <property type="match status" value="1"/>
</dbReference>
<comment type="subcellular location">
    <subcellularLocation>
        <location evidence="2">Cell membrane</location>
        <topology evidence="2">Multi-pass membrane protein</topology>
    </subcellularLocation>
</comment>
<evidence type="ECO:0000256" key="14">
    <source>
        <dbReference type="ARBA" id="ARBA00023004"/>
    </source>
</evidence>
<evidence type="ECO:0000256" key="18">
    <source>
        <dbReference type="ARBA" id="ARBA00029586"/>
    </source>
</evidence>
<keyword evidence="13" id="KW-0560">Oxidoreductase</keyword>
<evidence type="ECO:0000256" key="8">
    <source>
        <dbReference type="ARBA" id="ARBA00022692"/>
    </source>
</evidence>
<dbReference type="EMBL" id="FOSW01000002">
    <property type="protein sequence ID" value="SFK59503.1"/>
    <property type="molecule type" value="Genomic_DNA"/>
</dbReference>
<evidence type="ECO:0000256" key="9">
    <source>
        <dbReference type="ARBA" id="ARBA00022714"/>
    </source>
</evidence>
<protein>
    <recommendedName>
        <fullName evidence="4">Cytochrome bc1 complex Rieske iron-sulfur subunit</fullName>
    </recommendedName>
    <alternativeName>
        <fullName evidence="18">Cytochrome bc1 reductase complex subunit QcrA</fullName>
    </alternativeName>
    <alternativeName>
        <fullName evidence="19">Rieske iron-sulfur protein</fullName>
    </alternativeName>
</protein>
<feature type="region of interest" description="Disordered" evidence="20">
    <location>
        <begin position="1"/>
        <end position="30"/>
    </location>
</feature>
<dbReference type="SUPFAM" id="SSF50022">
    <property type="entry name" value="ISP domain"/>
    <property type="match status" value="1"/>
</dbReference>
<evidence type="ECO:0000256" key="15">
    <source>
        <dbReference type="ARBA" id="ARBA00023014"/>
    </source>
</evidence>
<dbReference type="GO" id="GO:0046872">
    <property type="term" value="F:metal ion binding"/>
    <property type="evidence" value="ECO:0007669"/>
    <property type="project" value="UniProtKB-KW"/>
</dbReference>
<gene>
    <name evidence="23" type="ORF">SAMN04488085_102383</name>
</gene>
<reference evidence="23 24" key="1">
    <citation type="submission" date="2016-10" db="EMBL/GenBank/DDBJ databases">
        <authorList>
            <person name="de Groot N.N."/>
        </authorList>
    </citation>
    <scope>NUCLEOTIDE SEQUENCE [LARGE SCALE GENOMIC DNA]</scope>
    <source>
        <strain evidence="23 24">DSM 45317</strain>
    </source>
</reference>
<keyword evidence="5" id="KW-0813">Transport</keyword>
<evidence type="ECO:0000256" key="3">
    <source>
        <dbReference type="ARBA" id="ARBA00010651"/>
    </source>
</evidence>